<reference evidence="11" key="1">
    <citation type="submission" date="2018-11" db="EMBL/GenBank/DDBJ databases">
        <authorList>
            <consortium name="Pathogen Informatics"/>
        </authorList>
    </citation>
    <scope>NUCLEOTIDE SEQUENCE</scope>
</reference>
<evidence type="ECO:0000256" key="4">
    <source>
        <dbReference type="ARBA" id="ARBA00022691"/>
    </source>
</evidence>
<dbReference type="PANTHER" id="PTHR12753">
    <property type="entry name" value="AD-003 - RELATED"/>
    <property type="match status" value="1"/>
</dbReference>
<sequence length="319" mass="35514">MILIFSSIVPPNLYQTARDYWSSLPPNLNSMLGGYTQVDYVDVCESLNFLDLFGPPTHAYALDCGAGIGRVAKHLLLRRFARVDLVEMTKSFLDKAAEFIGSTNYARIGECFCVGLQFHLYSQSYIDAPIRRLSIYHFLYVTRLFNGSIILPSIFCQEFTPPLGRYDLIWIQWVSCQLTDLALINFLQRAARGLSQSGVIVIKENVTTDGSLQFDSQDGSYTRSREAILALVAATKCLVLVGEADQSGFPTSLYPVKMFALTKIDPARDDEKVDDMQLIRDSCVSQSVSVTLPCLGDSRNLCSNKDQTGNFNSSDLSEV</sequence>
<keyword evidence="3" id="KW-0808">Transferase</keyword>
<keyword evidence="2" id="KW-0489">Methyltransferase</keyword>
<dbReference type="AlphaFoldDB" id="A0A3S5A5R4"/>
<evidence type="ECO:0000313" key="12">
    <source>
        <dbReference type="Proteomes" id="UP000784294"/>
    </source>
</evidence>
<evidence type="ECO:0000256" key="2">
    <source>
        <dbReference type="ARBA" id="ARBA00022603"/>
    </source>
</evidence>
<dbReference type="PANTHER" id="PTHR12753:SF0">
    <property type="entry name" value="ALPHA N-TERMINAL PROTEIN METHYLTRANSFERASE 1"/>
    <property type="match status" value="1"/>
</dbReference>
<comment type="catalytic activity">
    <reaction evidence="9">
        <text>N-terminal L-prolyl-L-prolyl-L-lysyl-[protein] + 2 S-adenosyl-L-methionine = N-terminal N,N-dimethyl-L-prolyl-L-prolyl-L-lysyl-[protein] + 2 S-adenosyl-L-homocysteine + 2 H(+)</text>
        <dbReference type="Rhea" id="RHEA:54736"/>
        <dbReference type="Rhea" id="RHEA-COMP:13787"/>
        <dbReference type="Rhea" id="RHEA-COMP:13974"/>
        <dbReference type="ChEBI" id="CHEBI:15378"/>
        <dbReference type="ChEBI" id="CHEBI:57856"/>
        <dbReference type="ChEBI" id="CHEBI:59789"/>
        <dbReference type="ChEBI" id="CHEBI:138059"/>
        <dbReference type="ChEBI" id="CHEBI:138318"/>
        <dbReference type="EC" id="2.1.1.244"/>
    </reaction>
</comment>
<evidence type="ECO:0000256" key="8">
    <source>
        <dbReference type="ARBA" id="ARBA00047306"/>
    </source>
</evidence>
<dbReference type="GO" id="GO:0005737">
    <property type="term" value="C:cytoplasm"/>
    <property type="evidence" value="ECO:0007669"/>
    <property type="project" value="TreeGrafter"/>
</dbReference>
<comment type="similarity">
    <text evidence="1">Belongs to the methyltransferase superfamily. NTM1 family.</text>
</comment>
<comment type="catalytic activity">
    <reaction evidence="10">
        <text>N-terminal L-alanyl-L-prolyl-L-lysyl-[protein] + 3 S-adenosyl-L-methionine = N-terminal N,N,N-trimethyl-L-alanyl-L-prolyl-L-lysyl-[protein] + 3 S-adenosyl-L-homocysteine + 3 H(+)</text>
        <dbReference type="Rhea" id="RHEA:54712"/>
        <dbReference type="Rhea" id="RHEA-COMP:13785"/>
        <dbReference type="Rhea" id="RHEA-COMP:13971"/>
        <dbReference type="ChEBI" id="CHEBI:15378"/>
        <dbReference type="ChEBI" id="CHEBI:57856"/>
        <dbReference type="ChEBI" id="CHEBI:59789"/>
        <dbReference type="ChEBI" id="CHEBI:138057"/>
        <dbReference type="ChEBI" id="CHEBI:138315"/>
        <dbReference type="EC" id="2.1.1.244"/>
    </reaction>
</comment>
<dbReference type="Proteomes" id="UP000784294">
    <property type="component" value="Unassembled WGS sequence"/>
</dbReference>
<comment type="catalytic activity">
    <reaction evidence="8">
        <text>N-terminal L-seryl-L-prolyl-L-lysyl-[protein] + 3 S-adenosyl-L-methionine = N-terminal N,N,N-trimethyl-L-seryl-L-prolyl-L-lysyl-[protein] + 3 S-adenosyl-L-homocysteine + 3 H(+)</text>
        <dbReference type="Rhea" id="RHEA:54724"/>
        <dbReference type="Rhea" id="RHEA-COMP:13789"/>
        <dbReference type="Rhea" id="RHEA-COMP:13973"/>
        <dbReference type="ChEBI" id="CHEBI:15378"/>
        <dbReference type="ChEBI" id="CHEBI:57856"/>
        <dbReference type="ChEBI" id="CHEBI:59789"/>
        <dbReference type="ChEBI" id="CHEBI:138061"/>
        <dbReference type="ChEBI" id="CHEBI:138317"/>
        <dbReference type="EC" id="2.1.1.244"/>
    </reaction>
</comment>
<evidence type="ECO:0000256" key="10">
    <source>
        <dbReference type="ARBA" id="ARBA00048167"/>
    </source>
</evidence>
<organism evidence="11 12">
    <name type="scientific">Protopolystoma xenopodis</name>
    <dbReference type="NCBI Taxonomy" id="117903"/>
    <lineage>
        <taxon>Eukaryota</taxon>
        <taxon>Metazoa</taxon>
        <taxon>Spiralia</taxon>
        <taxon>Lophotrochozoa</taxon>
        <taxon>Platyhelminthes</taxon>
        <taxon>Monogenea</taxon>
        <taxon>Polyopisthocotylea</taxon>
        <taxon>Polystomatidea</taxon>
        <taxon>Polystomatidae</taxon>
        <taxon>Protopolystoma</taxon>
    </lineage>
</organism>
<dbReference type="OrthoDB" id="1298661at2759"/>
<dbReference type="Gene3D" id="3.40.50.150">
    <property type="entry name" value="Vaccinia Virus protein VP39"/>
    <property type="match status" value="1"/>
</dbReference>
<dbReference type="InterPro" id="IPR008576">
    <property type="entry name" value="MeTrfase_NTM1"/>
</dbReference>
<keyword evidence="4" id="KW-0949">S-adenosyl-L-methionine</keyword>
<evidence type="ECO:0000256" key="5">
    <source>
        <dbReference type="ARBA" id="ARBA00039112"/>
    </source>
</evidence>
<accession>A0A3S5A5R4</accession>
<dbReference type="EMBL" id="CAAALY010025516">
    <property type="protein sequence ID" value="VEL15697.1"/>
    <property type="molecule type" value="Genomic_DNA"/>
</dbReference>
<comment type="caution">
    <text evidence="11">The sequence shown here is derived from an EMBL/GenBank/DDBJ whole genome shotgun (WGS) entry which is preliminary data.</text>
</comment>
<evidence type="ECO:0000256" key="6">
    <source>
        <dbReference type="ARBA" id="ARBA00039449"/>
    </source>
</evidence>
<gene>
    <name evidence="11" type="ORF">PXEA_LOCUS9137</name>
</gene>
<dbReference type="EC" id="2.1.1.244" evidence="5"/>
<dbReference type="InterPro" id="IPR029063">
    <property type="entry name" value="SAM-dependent_MTases_sf"/>
</dbReference>
<keyword evidence="12" id="KW-1185">Reference proteome</keyword>
<dbReference type="Pfam" id="PF05891">
    <property type="entry name" value="Methyltransf_PK"/>
    <property type="match status" value="2"/>
</dbReference>
<evidence type="ECO:0000313" key="11">
    <source>
        <dbReference type="EMBL" id="VEL15697.1"/>
    </source>
</evidence>
<dbReference type="GO" id="GO:0032259">
    <property type="term" value="P:methylation"/>
    <property type="evidence" value="ECO:0007669"/>
    <property type="project" value="UniProtKB-KW"/>
</dbReference>
<dbReference type="SUPFAM" id="SSF53335">
    <property type="entry name" value="S-adenosyl-L-methionine-dependent methyltransferases"/>
    <property type="match status" value="1"/>
</dbReference>
<protein>
    <recommendedName>
        <fullName evidence="6">Alpha N-terminal protein methyltransferase 1</fullName>
        <ecNumber evidence="5">2.1.1.244</ecNumber>
    </recommendedName>
    <alternativeName>
        <fullName evidence="7">X-Pro-Lys N-terminal protein methyltransferase 1</fullName>
    </alternativeName>
</protein>
<name>A0A3S5A5R4_9PLAT</name>
<evidence type="ECO:0000256" key="7">
    <source>
        <dbReference type="ARBA" id="ARBA00043129"/>
    </source>
</evidence>
<proteinExistence type="inferred from homology"/>
<evidence type="ECO:0000256" key="9">
    <source>
        <dbReference type="ARBA" id="ARBA00047885"/>
    </source>
</evidence>
<evidence type="ECO:0000256" key="3">
    <source>
        <dbReference type="ARBA" id="ARBA00022679"/>
    </source>
</evidence>
<dbReference type="GO" id="GO:0071885">
    <property type="term" value="F:N-terminal protein N-methyltransferase activity"/>
    <property type="evidence" value="ECO:0007669"/>
    <property type="project" value="UniProtKB-EC"/>
</dbReference>
<evidence type="ECO:0000256" key="1">
    <source>
        <dbReference type="ARBA" id="ARBA00009059"/>
    </source>
</evidence>